<organism evidence="1 2">
    <name type="scientific">Purpureocillium lavendulum</name>
    <dbReference type="NCBI Taxonomy" id="1247861"/>
    <lineage>
        <taxon>Eukaryota</taxon>
        <taxon>Fungi</taxon>
        <taxon>Dikarya</taxon>
        <taxon>Ascomycota</taxon>
        <taxon>Pezizomycotina</taxon>
        <taxon>Sordariomycetes</taxon>
        <taxon>Hypocreomycetidae</taxon>
        <taxon>Hypocreales</taxon>
        <taxon>Ophiocordycipitaceae</taxon>
        <taxon>Purpureocillium</taxon>
    </lineage>
</organism>
<reference evidence="1" key="1">
    <citation type="submission" date="2023-01" db="EMBL/GenBank/DDBJ databases">
        <title>The growth and conidiation of Purpureocillium lavendulum are regulated by nitrogen source and histone H3K14 acetylation.</title>
        <authorList>
            <person name="Tang P."/>
            <person name="Han J."/>
            <person name="Zhang C."/>
            <person name="Tang P."/>
            <person name="Qi F."/>
            <person name="Zhang K."/>
            <person name="Liang L."/>
        </authorList>
    </citation>
    <scope>NUCLEOTIDE SEQUENCE</scope>
    <source>
        <strain evidence="1">YMF1.00683</strain>
    </source>
</reference>
<sequence>MGMPISFDHHFFGHSDEINRDGRRNTTIDVHSYDDQFSAEAQYSTSDLAGLDRFDELTDRSCRIHHFDVDVDVDGIGYE</sequence>
<accession>A0AB34FP10</accession>
<protein>
    <submittedName>
        <fullName evidence="1">Uncharacterized protein</fullName>
    </submittedName>
</protein>
<comment type="caution">
    <text evidence="1">The sequence shown here is derived from an EMBL/GenBank/DDBJ whole genome shotgun (WGS) entry which is preliminary data.</text>
</comment>
<dbReference type="AlphaFoldDB" id="A0AB34FP10"/>
<keyword evidence="2" id="KW-1185">Reference proteome</keyword>
<dbReference type="Proteomes" id="UP001163105">
    <property type="component" value="Unassembled WGS sequence"/>
</dbReference>
<gene>
    <name evidence="1" type="ORF">O9K51_06730</name>
</gene>
<evidence type="ECO:0000313" key="2">
    <source>
        <dbReference type="Proteomes" id="UP001163105"/>
    </source>
</evidence>
<evidence type="ECO:0000313" key="1">
    <source>
        <dbReference type="EMBL" id="KAJ6440937.1"/>
    </source>
</evidence>
<name>A0AB34FP10_9HYPO</name>
<proteinExistence type="predicted"/>
<dbReference type="EMBL" id="JAQHRD010000005">
    <property type="protein sequence ID" value="KAJ6440937.1"/>
    <property type="molecule type" value="Genomic_DNA"/>
</dbReference>